<name>A0ABW5SB50_9FLAO</name>
<evidence type="ECO:0000256" key="2">
    <source>
        <dbReference type="ARBA" id="ARBA00022448"/>
    </source>
</evidence>
<proteinExistence type="inferred from homology"/>
<sequence length="676" mass="76855">MESASAQNQDSTAVDALNSVHIIAHNPQQPLQQLNATAQIVGQPQLSATYTGSLVPALNQVAGLRMEERSPGSYRIALRGNLIRSPFGVRNLQVYLGDFPLTDASGNTYINLIDAAALAQLQVLKGPNASLYGANSGGVIRLEPKGFNVRENKQQLSLGGGAYGLFREHFSLQRSYERYSFSIDQMYQQSDGYRDHTALSKKSIQTAHRYQYAINSELRFLLLYTDLHYETPGGLTREQLEEQRRMARPASSRFPSAEAQEAGIQNRSLLGGITHQITISKHWQHQVSLFGSSTDFENPFITNYEFRKEENIGLRTYLSYQNQIATTWHFEAQLGYEGQKGWYALENFDNNQGEPQGLQAQDDLTNSRQNYFLRTQIGWKEKLSLETSLGYHNFTLGYTTYFPASARAQGEVKYDAIWMPRIAGRYTFDRQWSMRASVAKGFSAPTLAEVRSSTNKINTDLKAEEGVNYELGFRFQHPKQWLVLDLSAYTYPIQSGIVRQLNAAGNEYFVNAGELKQNGIELTGEFRLLAEDSSRLLHNLQWHTALTYNQHEFERYIVKENNYSGNPVTSVPDWMLANSLNLAMGKPWSMALNHRYTSSYPLNDANTVFSEAFHLVQLQLNWQQSLGYAMRFRLFAGVDNLLNERYSLGNDINAFGKRYFNPAPERNFYAGLHWRF</sequence>
<dbReference type="Gene3D" id="2.40.170.20">
    <property type="entry name" value="TonB-dependent receptor, beta-barrel domain"/>
    <property type="match status" value="1"/>
</dbReference>
<dbReference type="InterPro" id="IPR010917">
    <property type="entry name" value="TonB_rcpt_CS"/>
</dbReference>
<protein>
    <submittedName>
        <fullName evidence="16">TonB-dependent receptor</fullName>
    </submittedName>
</protein>
<comment type="caution">
    <text evidence="16">The sequence shown here is derived from an EMBL/GenBank/DDBJ whole genome shotgun (WGS) entry which is preliminary data.</text>
</comment>
<keyword evidence="4" id="KW-0410">Iron transport</keyword>
<keyword evidence="5 12" id="KW-0812">Transmembrane</keyword>
<comment type="similarity">
    <text evidence="12 13">Belongs to the TonB-dependent receptor family.</text>
</comment>
<evidence type="ECO:0000256" key="4">
    <source>
        <dbReference type="ARBA" id="ARBA00022496"/>
    </source>
</evidence>
<dbReference type="InterPro" id="IPR036942">
    <property type="entry name" value="Beta-barrel_TonB_sf"/>
</dbReference>
<dbReference type="Pfam" id="PF07715">
    <property type="entry name" value="Plug"/>
    <property type="match status" value="1"/>
</dbReference>
<evidence type="ECO:0000256" key="1">
    <source>
        <dbReference type="ARBA" id="ARBA00004571"/>
    </source>
</evidence>
<organism evidence="16 17">
    <name type="scientific">Mesonia sediminis</name>
    <dbReference type="NCBI Taxonomy" id="1703946"/>
    <lineage>
        <taxon>Bacteria</taxon>
        <taxon>Pseudomonadati</taxon>
        <taxon>Bacteroidota</taxon>
        <taxon>Flavobacteriia</taxon>
        <taxon>Flavobacteriales</taxon>
        <taxon>Flavobacteriaceae</taxon>
        <taxon>Mesonia</taxon>
    </lineage>
</organism>
<gene>
    <name evidence="16" type="ORF">ACFSQ0_00205</name>
</gene>
<keyword evidence="10 12" id="KW-0472">Membrane</keyword>
<dbReference type="InterPro" id="IPR012910">
    <property type="entry name" value="Plug_dom"/>
</dbReference>
<evidence type="ECO:0000313" key="17">
    <source>
        <dbReference type="Proteomes" id="UP001597357"/>
    </source>
</evidence>
<evidence type="ECO:0000256" key="9">
    <source>
        <dbReference type="ARBA" id="ARBA00023077"/>
    </source>
</evidence>
<keyword evidence="3 12" id="KW-1134">Transmembrane beta strand</keyword>
<dbReference type="PROSITE" id="PS52016">
    <property type="entry name" value="TONB_DEPENDENT_REC_3"/>
    <property type="match status" value="1"/>
</dbReference>
<evidence type="ECO:0000256" key="13">
    <source>
        <dbReference type="RuleBase" id="RU003357"/>
    </source>
</evidence>
<dbReference type="Pfam" id="PF00593">
    <property type="entry name" value="TonB_dep_Rec_b-barrel"/>
    <property type="match status" value="1"/>
</dbReference>
<feature type="domain" description="TonB-dependent receptor-like beta-barrel" evidence="14">
    <location>
        <begin position="259"/>
        <end position="641"/>
    </location>
</feature>
<keyword evidence="11 12" id="KW-0998">Cell outer membrane</keyword>
<dbReference type="SUPFAM" id="SSF56935">
    <property type="entry name" value="Porins"/>
    <property type="match status" value="1"/>
</dbReference>
<keyword evidence="6" id="KW-0732">Signal</keyword>
<keyword evidence="9 13" id="KW-0798">TonB box</keyword>
<dbReference type="Gene3D" id="2.170.130.10">
    <property type="entry name" value="TonB-dependent receptor, plug domain"/>
    <property type="match status" value="1"/>
</dbReference>
<evidence type="ECO:0000256" key="7">
    <source>
        <dbReference type="ARBA" id="ARBA00023004"/>
    </source>
</evidence>
<evidence type="ECO:0000256" key="8">
    <source>
        <dbReference type="ARBA" id="ARBA00023065"/>
    </source>
</evidence>
<dbReference type="RefSeq" id="WP_379042445.1">
    <property type="nucleotide sequence ID" value="NZ_JBHULZ010000002.1"/>
</dbReference>
<keyword evidence="2 12" id="KW-0813">Transport</keyword>
<keyword evidence="17" id="KW-1185">Reference proteome</keyword>
<feature type="domain" description="TonB-dependent receptor plug" evidence="15">
    <location>
        <begin position="31"/>
        <end position="138"/>
    </location>
</feature>
<dbReference type="PROSITE" id="PS01156">
    <property type="entry name" value="TONB_DEPENDENT_REC_2"/>
    <property type="match status" value="1"/>
</dbReference>
<evidence type="ECO:0000256" key="12">
    <source>
        <dbReference type="PROSITE-ProRule" id="PRU01360"/>
    </source>
</evidence>
<evidence type="ECO:0000259" key="14">
    <source>
        <dbReference type="Pfam" id="PF00593"/>
    </source>
</evidence>
<evidence type="ECO:0000256" key="10">
    <source>
        <dbReference type="ARBA" id="ARBA00023136"/>
    </source>
</evidence>
<dbReference type="PANTHER" id="PTHR32552">
    <property type="entry name" value="FERRICHROME IRON RECEPTOR-RELATED"/>
    <property type="match status" value="1"/>
</dbReference>
<comment type="subcellular location">
    <subcellularLocation>
        <location evidence="1 12">Cell outer membrane</location>
        <topology evidence="1 12">Multi-pass membrane protein</topology>
    </subcellularLocation>
</comment>
<evidence type="ECO:0000256" key="5">
    <source>
        <dbReference type="ARBA" id="ARBA00022692"/>
    </source>
</evidence>
<dbReference type="InterPro" id="IPR000531">
    <property type="entry name" value="Beta-barrel_TonB"/>
</dbReference>
<dbReference type="InterPro" id="IPR037066">
    <property type="entry name" value="Plug_dom_sf"/>
</dbReference>
<keyword evidence="8" id="KW-0406">Ion transport</keyword>
<evidence type="ECO:0000259" key="15">
    <source>
        <dbReference type="Pfam" id="PF07715"/>
    </source>
</evidence>
<keyword evidence="16" id="KW-0675">Receptor</keyword>
<keyword evidence="7" id="KW-0408">Iron</keyword>
<reference evidence="17" key="1">
    <citation type="journal article" date="2019" name="Int. J. Syst. Evol. Microbiol.">
        <title>The Global Catalogue of Microorganisms (GCM) 10K type strain sequencing project: providing services to taxonomists for standard genome sequencing and annotation.</title>
        <authorList>
            <consortium name="The Broad Institute Genomics Platform"/>
            <consortium name="The Broad Institute Genome Sequencing Center for Infectious Disease"/>
            <person name="Wu L."/>
            <person name="Ma J."/>
        </authorList>
    </citation>
    <scope>NUCLEOTIDE SEQUENCE [LARGE SCALE GENOMIC DNA]</scope>
    <source>
        <strain evidence="17">KCTC 42255</strain>
    </source>
</reference>
<dbReference type="InterPro" id="IPR039426">
    <property type="entry name" value="TonB-dep_rcpt-like"/>
</dbReference>
<evidence type="ECO:0000313" key="16">
    <source>
        <dbReference type="EMBL" id="MFD2696407.1"/>
    </source>
</evidence>
<accession>A0ABW5SB50</accession>
<evidence type="ECO:0000256" key="6">
    <source>
        <dbReference type="ARBA" id="ARBA00022729"/>
    </source>
</evidence>
<dbReference type="EMBL" id="JBHULZ010000002">
    <property type="protein sequence ID" value="MFD2696407.1"/>
    <property type="molecule type" value="Genomic_DNA"/>
</dbReference>
<dbReference type="PANTHER" id="PTHR32552:SF68">
    <property type="entry name" value="FERRICHROME OUTER MEMBRANE TRANSPORTER_PHAGE RECEPTOR"/>
    <property type="match status" value="1"/>
</dbReference>
<evidence type="ECO:0000256" key="11">
    <source>
        <dbReference type="ARBA" id="ARBA00023237"/>
    </source>
</evidence>
<dbReference type="Proteomes" id="UP001597357">
    <property type="component" value="Unassembled WGS sequence"/>
</dbReference>
<evidence type="ECO:0000256" key="3">
    <source>
        <dbReference type="ARBA" id="ARBA00022452"/>
    </source>
</evidence>